<dbReference type="GO" id="GO:0043337">
    <property type="term" value="F:cardiolipin synthase (CMP-forming)"/>
    <property type="evidence" value="ECO:0007669"/>
    <property type="project" value="TreeGrafter"/>
</dbReference>
<dbReference type="Gene3D" id="1.20.120.1760">
    <property type="match status" value="1"/>
</dbReference>
<evidence type="ECO:0000313" key="12">
    <source>
        <dbReference type="EMBL" id="KAG9327054.1"/>
    </source>
</evidence>
<dbReference type="PANTHER" id="PTHR14269:SF60">
    <property type="entry name" value="CARDIOLIPIN SYNTHASE (CMP-FORMING)"/>
    <property type="match status" value="1"/>
</dbReference>
<evidence type="ECO:0000256" key="7">
    <source>
        <dbReference type="ARBA" id="ARBA00023136"/>
    </source>
</evidence>
<dbReference type="InterPro" id="IPR043130">
    <property type="entry name" value="CDP-OH_PTrfase_TM_dom"/>
</dbReference>
<dbReference type="InterPro" id="IPR050324">
    <property type="entry name" value="CDP-alcohol_PTase-I"/>
</dbReference>
<keyword evidence="9" id="KW-1208">Phospholipid metabolism</keyword>
<dbReference type="InterPro" id="IPR048254">
    <property type="entry name" value="CDP_ALCOHOL_P_TRANSF_CS"/>
</dbReference>
<comment type="subcellular location">
    <subcellularLocation>
        <location evidence="1">Membrane</location>
        <topology evidence="1">Multi-pass membrane protein</topology>
    </subcellularLocation>
</comment>
<dbReference type="GO" id="GO:0005739">
    <property type="term" value="C:mitochondrion"/>
    <property type="evidence" value="ECO:0007669"/>
    <property type="project" value="TreeGrafter"/>
</dbReference>
<reference evidence="12" key="1">
    <citation type="submission" date="2021-07" db="EMBL/GenBank/DDBJ databases">
        <title>Draft genome of Mortierella alpina, strain LL118, isolated from an aspen leaf litter sample.</title>
        <authorList>
            <person name="Yang S."/>
            <person name="Vinatzer B.A."/>
        </authorList>
    </citation>
    <scope>NUCLEOTIDE SEQUENCE</scope>
    <source>
        <strain evidence="12">LL118</strain>
    </source>
</reference>
<dbReference type="AlphaFoldDB" id="A0A9P8D191"/>
<evidence type="ECO:0000256" key="6">
    <source>
        <dbReference type="ARBA" id="ARBA00023098"/>
    </source>
</evidence>
<evidence type="ECO:0000256" key="3">
    <source>
        <dbReference type="ARBA" id="ARBA00022679"/>
    </source>
</evidence>
<evidence type="ECO:0000256" key="9">
    <source>
        <dbReference type="ARBA" id="ARBA00023264"/>
    </source>
</evidence>
<comment type="similarity">
    <text evidence="10">Belongs to the CDP-alcohol phosphatidyltransferase class-I family.</text>
</comment>
<evidence type="ECO:0000256" key="8">
    <source>
        <dbReference type="ARBA" id="ARBA00023209"/>
    </source>
</evidence>
<evidence type="ECO:0000256" key="1">
    <source>
        <dbReference type="ARBA" id="ARBA00004141"/>
    </source>
</evidence>
<evidence type="ECO:0000256" key="4">
    <source>
        <dbReference type="ARBA" id="ARBA00022692"/>
    </source>
</evidence>
<evidence type="ECO:0000313" key="13">
    <source>
        <dbReference type="Proteomes" id="UP000717515"/>
    </source>
</evidence>
<proteinExistence type="inferred from homology"/>
<keyword evidence="3 10" id="KW-0808">Transferase</keyword>
<keyword evidence="8" id="KW-0594">Phospholipid biosynthesis</keyword>
<evidence type="ECO:0008006" key="14">
    <source>
        <dbReference type="Google" id="ProtNLM"/>
    </source>
</evidence>
<feature type="region of interest" description="Disordered" evidence="11">
    <location>
        <begin position="90"/>
        <end position="109"/>
    </location>
</feature>
<evidence type="ECO:0000256" key="10">
    <source>
        <dbReference type="RuleBase" id="RU003750"/>
    </source>
</evidence>
<accession>A0A9P8D191</accession>
<protein>
    <recommendedName>
        <fullName evidence="14">Cardiolipin synthase</fullName>
    </recommendedName>
</protein>
<dbReference type="Proteomes" id="UP000717515">
    <property type="component" value="Unassembled WGS sequence"/>
</dbReference>
<sequence>MASRSTWGLVQRLYVQPASCQARIRSLHSFWCAAPMTPKTTAFSKRLYFNSSTPLSLTRHRPVYETSWQRIPTTSRKGLIGVQTCLFSTNKDSKDSQDSKDPSLAGAEQGKELDSLKGKDIKKILVHENIYTIPNFLTFSRLLAAPVIGYWVLKGNYTDACILFGVASITDGVRFDRFRRCAMEPPPPSQYFQLDGWIARRFNMRSIVGTILDPMADKTLMTILTVTLAMQNLIPIPIAGIILGRDAGLVLASFYYRYISLPEPKTFTRYWDFSIPSAEVRPTMISKVNTVIQMGYICLSLMAPVFDFTGHIGLEYLGYTCAATTIWSGASYVYTKDAVRILHPPKK</sequence>
<dbReference type="GO" id="GO:0032049">
    <property type="term" value="P:cardiolipin biosynthetic process"/>
    <property type="evidence" value="ECO:0007669"/>
    <property type="project" value="TreeGrafter"/>
</dbReference>
<dbReference type="PANTHER" id="PTHR14269">
    <property type="entry name" value="CDP-DIACYLGLYCEROL--GLYCEROL-3-PHOSPHATE 3-PHOSPHATIDYLTRANSFERASE-RELATED"/>
    <property type="match status" value="1"/>
</dbReference>
<keyword evidence="7" id="KW-0472">Membrane</keyword>
<dbReference type="EMBL" id="JAIFTL010000010">
    <property type="protein sequence ID" value="KAG9327054.1"/>
    <property type="molecule type" value="Genomic_DNA"/>
</dbReference>
<name>A0A9P8D191_MORAP</name>
<evidence type="ECO:0000256" key="5">
    <source>
        <dbReference type="ARBA" id="ARBA00022989"/>
    </source>
</evidence>
<evidence type="ECO:0000256" key="11">
    <source>
        <dbReference type="SAM" id="MobiDB-lite"/>
    </source>
</evidence>
<evidence type="ECO:0000256" key="2">
    <source>
        <dbReference type="ARBA" id="ARBA00022516"/>
    </source>
</evidence>
<keyword evidence="2" id="KW-0444">Lipid biosynthesis</keyword>
<gene>
    <name evidence="12" type="ORF">KVV02_006531</name>
</gene>
<comment type="caution">
    <text evidence="12">The sequence shown here is derived from an EMBL/GenBank/DDBJ whole genome shotgun (WGS) entry which is preliminary data.</text>
</comment>
<dbReference type="PROSITE" id="PS00379">
    <property type="entry name" value="CDP_ALCOHOL_P_TRANSF"/>
    <property type="match status" value="1"/>
</dbReference>
<feature type="compositionally biased region" description="Basic and acidic residues" evidence="11">
    <location>
        <begin position="91"/>
        <end position="101"/>
    </location>
</feature>
<organism evidence="12 13">
    <name type="scientific">Mortierella alpina</name>
    <name type="common">Oleaginous fungus</name>
    <name type="synonym">Mortierella renispora</name>
    <dbReference type="NCBI Taxonomy" id="64518"/>
    <lineage>
        <taxon>Eukaryota</taxon>
        <taxon>Fungi</taxon>
        <taxon>Fungi incertae sedis</taxon>
        <taxon>Mucoromycota</taxon>
        <taxon>Mortierellomycotina</taxon>
        <taxon>Mortierellomycetes</taxon>
        <taxon>Mortierellales</taxon>
        <taxon>Mortierellaceae</taxon>
        <taxon>Mortierella</taxon>
    </lineage>
</organism>
<keyword evidence="4" id="KW-0812">Transmembrane</keyword>
<keyword evidence="6" id="KW-0443">Lipid metabolism</keyword>
<dbReference type="InterPro" id="IPR000462">
    <property type="entry name" value="CDP-OH_P_trans"/>
</dbReference>
<keyword evidence="5" id="KW-1133">Transmembrane helix</keyword>
<dbReference type="GO" id="GO:0016020">
    <property type="term" value="C:membrane"/>
    <property type="evidence" value="ECO:0007669"/>
    <property type="project" value="UniProtKB-SubCell"/>
</dbReference>
<dbReference type="Pfam" id="PF01066">
    <property type="entry name" value="CDP-OH_P_transf"/>
    <property type="match status" value="2"/>
</dbReference>